<dbReference type="Proteomes" id="UP001212841">
    <property type="component" value="Unassembled WGS sequence"/>
</dbReference>
<name>A0AAD5S1E1_9FUNG</name>
<protein>
    <submittedName>
        <fullName evidence="7">Aureobasidin resistance protein Aur1</fullName>
    </submittedName>
</protein>
<dbReference type="GO" id="GO:0006676">
    <property type="term" value="P:mannosyl diphosphorylinositol ceramide metabolic process"/>
    <property type="evidence" value="ECO:0007669"/>
    <property type="project" value="TreeGrafter"/>
</dbReference>
<dbReference type="AlphaFoldDB" id="A0AAD5S1E1"/>
<feature type="transmembrane region" description="Helical" evidence="5">
    <location>
        <begin position="122"/>
        <end position="144"/>
    </location>
</feature>
<feature type="non-terminal residue" evidence="7">
    <location>
        <position position="345"/>
    </location>
</feature>
<keyword evidence="8" id="KW-1185">Reference proteome</keyword>
<feature type="transmembrane region" description="Helical" evidence="5">
    <location>
        <begin position="26"/>
        <end position="46"/>
    </location>
</feature>
<evidence type="ECO:0000313" key="8">
    <source>
        <dbReference type="Proteomes" id="UP001212841"/>
    </source>
</evidence>
<dbReference type="InterPro" id="IPR026841">
    <property type="entry name" value="Aur1/Ipt1"/>
</dbReference>
<comment type="subcellular location">
    <subcellularLocation>
        <location evidence="1">Membrane</location>
        <topology evidence="1">Multi-pass membrane protein</topology>
    </subcellularLocation>
</comment>
<dbReference type="InterPro" id="IPR052185">
    <property type="entry name" value="IPC_Synthase-Related"/>
</dbReference>
<evidence type="ECO:0000256" key="3">
    <source>
        <dbReference type="ARBA" id="ARBA00022989"/>
    </source>
</evidence>
<sequence length="345" mass="38266">MPSLPLSRLFPCRPTLNLHPPPLRPLALALVPTLIWLLMFTLCKYIPSTIRPHIAVSLLPNLDEVFFQNPLGLLFFSGALVTITYLITSNTLSLLMVFVPLTLRALHQLAERQYAVLDVLGFLPYGVLHYTSPVLFGVWIGMMYGSPTAMTFLKAFGAQNILGVATQIILPSAAPWYNDLYGFAPASYAMPGNPAGLARVDKLFGTHLYTSTFSKSPLVFGALPSLHSGFAVLIFLFANHFSRKAGAVTAVYVLWQWWATMYFRHHYMVDLCMGAAYSTGCYLFFRRYLPPPPKSEYDAIGTKSTISDIGREEGREEMYALKEVVVEGRDRDRGESSGMSMVGAG</sequence>
<feature type="transmembrane region" description="Helical" evidence="5">
    <location>
        <begin position="66"/>
        <end position="87"/>
    </location>
</feature>
<dbReference type="PANTHER" id="PTHR31310:SF8">
    <property type="entry name" value="INOSITOLPHOSPHOTRANSFERASE 1"/>
    <property type="match status" value="1"/>
</dbReference>
<evidence type="ECO:0000256" key="1">
    <source>
        <dbReference type="ARBA" id="ARBA00004141"/>
    </source>
</evidence>
<accession>A0AAD5S1E1</accession>
<dbReference type="Pfam" id="PF14378">
    <property type="entry name" value="PAP2_3"/>
    <property type="match status" value="1"/>
</dbReference>
<keyword evidence="4 5" id="KW-0472">Membrane</keyword>
<dbReference type="PANTHER" id="PTHR31310">
    <property type="match status" value="1"/>
</dbReference>
<proteinExistence type="predicted"/>
<dbReference type="GO" id="GO:0030148">
    <property type="term" value="P:sphingolipid biosynthetic process"/>
    <property type="evidence" value="ECO:0007669"/>
    <property type="project" value="TreeGrafter"/>
</dbReference>
<gene>
    <name evidence="7" type="primary">IPC1</name>
    <name evidence="7" type="ORF">HK097_004358</name>
</gene>
<keyword evidence="2 5" id="KW-0812">Transmembrane</keyword>
<dbReference type="GO" id="GO:0070916">
    <property type="term" value="C:inositol phosphoceramide synthase complex"/>
    <property type="evidence" value="ECO:0007669"/>
    <property type="project" value="TreeGrafter"/>
</dbReference>
<evidence type="ECO:0000259" key="6">
    <source>
        <dbReference type="Pfam" id="PF14378"/>
    </source>
</evidence>
<evidence type="ECO:0000256" key="5">
    <source>
        <dbReference type="SAM" id="Phobius"/>
    </source>
</evidence>
<dbReference type="EMBL" id="JADGJD010002100">
    <property type="protein sequence ID" value="KAJ3034949.1"/>
    <property type="molecule type" value="Genomic_DNA"/>
</dbReference>
<feature type="domain" description="Inositolphosphotransferase Aur1/Ipt1" evidence="6">
    <location>
        <begin position="106"/>
        <end position="279"/>
    </location>
</feature>
<reference evidence="7" key="1">
    <citation type="submission" date="2020-05" db="EMBL/GenBank/DDBJ databases">
        <title>Phylogenomic resolution of chytrid fungi.</title>
        <authorList>
            <person name="Stajich J.E."/>
            <person name="Amses K."/>
            <person name="Simmons R."/>
            <person name="Seto K."/>
            <person name="Myers J."/>
            <person name="Bonds A."/>
            <person name="Quandt C.A."/>
            <person name="Barry K."/>
            <person name="Liu P."/>
            <person name="Grigoriev I."/>
            <person name="Longcore J.E."/>
            <person name="James T.Y."/>
        </authorList>
    </citation>
    <scope>NUCLEOTIDE SEQUENCE</scope>
    <source>
        <strain evidence="7">JEL0318</strain>
    </source>
</reference>
<evidence type="ECO:0000313" key="7">
    <source>
        <dbReference type="EMBL" id="KAJ3034949.1"/>
    </source>
</evidence>
<feature type="transmembrane region" description="Helical" evidence="5">
    <location>
        <begin position="218"/>
        <end position="238"/>
    </location>
</feature>
<evidence type="ECO:0000256" key="4">
    <source>
        <dbReference type="ARBA" id="ARBA00023136"/>
    </source>
</evidence>
<evidence type="ECO:0000256" key="2">
    <source>
        <dbReference type="ARBA" id="ARBA00022692"/>
    </source>
</evidence>
<comment type="caution">
    <text evidence="7">The sequence shown here is derived from an EMBL/GenBank/DDBJ whole genome shotgun (WGS) entry which is preliminary data.</text>
</comment>
<organism evidence="7 8">
    <name type="scientific">Rhizophlyctis rosea</name>
    <dbReference type="NCBI Taxonomy" id="64517"/>
    <lineage>
        <taxon>Eukaryota</taxon>
        <taxon>Fungi</taxon>
        <taxon>Fungi incertae sedis</taxon>
        <taxon>Chytridiomycota</taxon>
        <taxon>Chytridiomycota incertae sedis</taxon>
        <taxon>Chytridiomycetes</taxon>
        <taxon>Rhizophlyctidales</taxon>
        <taxon>Rhizophlyctidaceae</taxon>
        <taxon>Rhizophlyctis</taxon>
    </lineage>
</organism>
<keyword evidence="3 5" id="KW-1133">Transmembrane helix</keyword>
<dbReference type="CDD" id="cd03386">
    <property type="entry name" value="PAP2_Aur1_like"/>
    <property type="match status" value="1"/>
</dbReference>
<dbReference type="GO" id="GO:0016020">
    <property type="term" value="C:membrane"/>
    <property type="evidence" value="ECO:0007669"/>
    <property type="project" value="UniProtKB-SubCell"/>
</dbReference>